<feature type="domain" description="TerD" evidence="2">
    <location>
        <begin position="81"/>
        <end position="264"/>
    </location>
</feature>
<comment type="similarity">
    <text evidence="1">Belongs to the CAPAB/TerDEXZ family.</text>
</comment>
<dbReference type="RefSeq" id="WP_094756796.1">
    <property type="nucleotide sequence ID" value="NZ_FRAJ01000011.1"/>
</dbReference>
<organism evidence="3 4">
    <name type="scientific">Caminicella sporogenes DSM 14501</name>
    <dbReference type="NCBI Taxonomy" id="1121266"/>
    <lineage>
        <taxon>Bacteria</taxon>
        <taxon>Bacillati</taxon>
        <taxon>Bacillota</taxon>
        <taxon>Clostridia</taxon>
        <taxon>Peptostreptococcales</taxon>
        <taxon>Caminicellaceae</taxon>
        <taxon>Caminicella</taxon>
    </lineage>
</organism>
<dbReference type="InterPro" id="IPR051324">
    <property type="entry name" value="Stress/Tellurium_Resist"/>
</dbReference>
<evidence type="ECO:0000259" key="2">
    <source>
        <dbReference type="Pfam" id="PF02342"/>
    </source>
</evidence>
<dbReference type="CDD" id="cd06974">
    <property type="entry name" value="TerD_like"/>
    <property type="match status" value="1"/>
</dbReference>
<dbReference type="Proteomes" id="UP000184082">
    <property type="component" value="Unassembled WGS sequence"/>
</dbReference>
<dbReference type="STRING" id="1121266.SAMN02745883_01541"/>
<dbReference type="Pfam" id="PF02342">
    <property type="entry name" value="TerD"/>
    <property type="match status" value="1"/>
</dbReference>
<evidence type="ECO:0000256" key="1">
    <source>
        <dbReference type="ARBA" id="ARBA00008775"/>
    </source>
</evidence>
<sequence>MAIKIDVGKRDGFPFKEGKYKNSKVTIDVGIKTRRNPNIKFIDGIKPNIYDDVKKQTGFNYQTAVPKKVKKEVNIDKSKGIKLRSGQKISLTQKIPNLSKLLVALEWNLKNTTQYPLELDTSIFMVNLNNKTEEKDFIFYNNLKSRCGGVVLKADHSTGLLEGFDEMVQLDLNKIPSHIQKLAFTVTIDQADERNQNFNLVSDGYFKVIDGENKTEILTYRFDEQLSIETAIVVAEIYRYKDEWKINAVGRGFKGGLKALCDNYGIETE</sequence>
<protein>
    <submittedName>
        <fullName evidence="3">Tellurium resistance protein TerD</fullName>
    </submittedName>
</protein>
<gene>
    <name evidence="3" type="ORF">SAMN02745883_01541</name>
</gene>
<name>A0A1M6QKM8_9FIRM</name>
<dbReference type="Gene3D" id="2.60.60.30">
    <property type="entry name" value="sav2460 like domains"/>
    <property type="match status" value="1"/>
</dbReference>
<evidence type="ECO:0000313" key="4">
    <source>
        <dbReference type="Proteomes" id="UP000184082"/>
    </source>
</evidence>
<evidence type="ECO:0000313" key="3">
    <source>
        <dbReference type="EMBL" id="SHK20802.1"/>
    </source>
</evidence>
<dbReference type="EMBL" id="FRAJ01000011">
    <property type="protein sequence ID" value="SHK20802.1"/>
    <property type="molecule type" value="Genomic_DNA"/>
</dbReference>
<dbReference type="AlphaFoldDB" id="A0A1M6QKM8"/>
<dbReference type="PANTHER" id="PTHR32097">
    <property type="entry name" value="CAMP-BINDING PROTEIN 1-RELATED"/>
    <property type="match status" value="1"/>
</dbReference>
<proteinExistence type="inferred from homology"/>
<keyword evidence="4" id="KW-1185">Reference proteome</keyword>
<dbReference type="PANTHER" id="PTHR32097:SF4">
    <property type="entry name" value="GENERAL STRESS PROTEIN 16U"/>
    <property type="match status" value="1"/>
</dbReference>
<dbReference type="InterPro" id="IPR003325">
    <property type="entry name" value="TerD"/>
</dbReference>
<reference evidence="3 4" key="1">
    <citation type="submission" date="2016-11" db="EMBL/GenBank/DDBJ databases">
        <authorList>
            <person name="Jaros S."/>
            <person name="Januszkiewicz K."/>
            <person name="Wedrychowicz H."/>
        </authorList>
    </citation>
    <scope>NUCLEOTIDE SEQUENCE [LARGE SCALE GENOMIC DNA]</scope>
    <source>
        <strain evidence="3 4">DSM 14501</strain>
    </source>
</reference>
<accession>A0A1M6QKM8</accession>